<feature type="compositionally biased region" description="Basic and acidic residues" evidence="6">
    <location>
        <begin position="986"/>
        <end position="996"/>
    </location>
</feature>
<feature type="repeat" description="ANK" evidence="3">
    <location>
        <begin position="500"/>
        <end position="535"/>
    </location>
</feature>
<keyword evidence="10" id="KW-1185">Reference proteome</keyword>
<evidence type="ECO:0000256" key="1">
    <source>
        <dbReference type="ARBA" id="ARBA00022737"/>
    </source>
</evidence>
<dbReference type="Pfam" id="PF12937">
    <property type="entry name" value="F-box-like"/>
    <property type="match status" value="1"/>
</dbReference>
<feature type="compositionally biased region" description="Polar residues" evidence="6">
    <location>
        <begin position="1"/>
        <end position="17"/>
    </location>
</feature>
<evidence type="ECO:0000259" key="8">
    <source>
        <dbReference type="PROSITE" id="PS50181"/>
    </source>
</evidence>
<dbReference type="InterPro" id="IPR000980">
    <property type="entry name" value="SH2"/>
</dbReference>
<dbReference type="PANTHER" id="PTHR24141:SF1">
    <property type="entry name" value="2-5A-DEPENDENT RIBONUCLEASE"/>
    <property type="match status" value="1"/>
</dbReference>
<keyword evidence="4" id="KW-0727">SH2 domain</keyword>
<feature type="compositionally biased region" description="Low complexity" evidence="6">
    <location>
        <begin position="86"/>
        <end position="101"/>
    </location>
</feature>
<dbReference type="InterPro" id="IPR036047">
    <property type="entry name" value="F-box-like_dom_sf"/>
</dbReference>
<evidence type="ECO:0000313" key="9">
    <source>
        <dbReference type="EMBL" id="EGG16089.1"/>
    </source>
</evidence>
<dbReference type="Pfam" id="PF13637">
    <property type="entry name" value="Ank_4"/>
    <property type="match status" value="1"/>
</dbReference>
<dbReference type="Pfam" id="PF15862">
    <property type="entry name" value="Coilin_N"/>
    <property type="match status" value="1"/>
</dbReference>
<feature type="coiled-coil region" evidence="5">
    <location>
        <begin position="135"/>
        <end position="162"/>
    </location>
</feature>
<feature type="region of interest" description="Disordered" evidence="6">
    <location>
        <begin position="1282"/>
        <end position="1349"/>
    </location>
</feature>
<dbReference type="SMART" id="SM00248">
    <property type="entry name" value="ANK"/>
    <property type="match status" value="7"/>
</dbReference>
<organism evidence="9 10">
    <name type="scientific">Cavenderia fasciculata</name>
    <name type="common">Slime mold</name>
    <name type="synonym">Dictyostelium fasciculatum</name>
    <dbReference type="NCBI Taxonomy" id="261658"/>
    <lineage>
        <taxon>Eukaryota</taxon>
        <taxon>Amoebozoa</taxon>
        <taxon>Evosea</taxon>
        <taxon>Eumycetozoa</taxon>
        <taxon>Dictyostelia</taxon>
        <taxon>Acytosteliales</taxon>
        <taxon>Cavenderiaceae</taxon>
        <taxon>Cavenderia</taxon>
    </lineage>
</organism>
<reference evidence="10" key="1">
    <citation type="journal article" date="2011" name="Genome Res.">
        <title>Phylogeny-wide analysis of social amoeba genomes highlights ancient origins for complex intercellular communication.</title>
        <authorList>
            <person name="Heidel A.J."/>
            <person name="Lawal H.M."/>
            <person name="Felder M."/>
            <person name="Schilde C."/>
            <person name="Helps N.R."/>
            <person name="Tunggal B."/>
            <person name="Rivero F."/>
            <person name="John U."/>
            <person name="Schleicher M."/>
            <person name="Eichinger L."/>
            <person name="Platzer M."/>
            <person name="Noegel A.A."/>
            <person name="Schaap P."/>
            <person name="Gloeckner G."/>
        </authorList>
    </citation>
    <scope>NUCLEOTIDE SEQUENCE [LARGE SCALE GENOMIC DNA]</scope>
    <source>
        <strain evidence="10">SH3</strain>
    </source>
</reference>
<feature type="compositionally biased region" description="Acidic residues" evidence="6">
    <location>
        <begin position="754"/>
        <end position="773"/>
    </location>
</feature>
<keyword evidence="1" id="KW-0677">Repeat</keyword>
<feature type="compositionally biased region" description="Low complexity" evidence="6">
    <location>
        <begin position="26"/>
        <end position="48"/>
    </location>
</feature>
<dbReference type="SUPFAM" id="SSF55550">
    <property type="entry name" value="SH2 domain"/>
    <property type="match status" value="1"/>
</dbReference>
<feature type="region of interest" description="Disordered" evidence="6">
    <location>
        <begin position="64"/>
        <end position="105"/>
    </location>
</feature>
<feature type="compositionally biased region" description="Polar residues" evidence="6">
    <location>
        <begin position="736"/>
        <end position="753"/>
    </location>
</feature>
<proteinExistence type="predicted"/>
<accession>F4Q8I9</accession>
<dbReference type="PROSITE" id="PS50088">
    <property type="entry name" value="ANK_REPEAT"/>
    <property type="match status" value="3"/>
</dbReference>
<evidence type="ECO:0000256" key="2">
    <source>
        <dbReference type="ARBA" id="ARBA00023043"/>
    </source>
</evidence>
<dbReference type="Gene3D" id="1.25.40.20">
    <property type="entry name" value="Ankyrin repeat-containing domain"/>
    <property type="match status" value="2"/>
</dbReference>
<feature type="compositionally biased region" description="Basic and acidic residues" evidence="6">
    <location>
        <begin position="64"/>
        <end position="80"/>
    </location>
</feature>
<feature type="domain" description="F-box" evidence="8">
    <location>
        <begin position="187"/>
        <end position="233"/>
    </location>
</feature>
<dbReference type="Pfam" id="PF12796">
    <property type="entry name" value="Ank_2"/>
    <property type="match status" value="1"/>
</dbReference>
<dbReference type="CDD" id="cd00173">
    <property type="entry name" value="SH2"/>
    <property type="match status" value="1"/>
</dbReference>
<dbReference type="GO" id="GO:0006396">
    <property type="term" value="P:RNA processing"/>
    <property type="evidence" value="ECO:0007669"/>
    <property type="project" value="TreeGrafter"/>
</dbReference>
<protein>
    <submittedName>
        <fullName evidence="9">Ankyrin repeat-containing protein</fullName>
    </submittedName>
</protein>
<dbReference type="PANTHER" id="PTHR24141">
    <property type="entry name" value="2-5A-DEPENDENT RIBONUCLEASE"/>
    <property type="match status" value="1"/>
</dbReference>
<sequence length="1349" mass="152420">MSTPAHTTIDNLSNSDTSLRHSTTESKSFATPSSTSSSSSLSLSSSHNSTISLIGSSNSLDISLHDPDGEIDSIRQDGKKVHPTTSSHNQQLSSSLQSGSLPFNRLHHHHNNRLFSSDTTNNHHKDIKYLNTSSLNVQQLQLQQQQQQLQQQRLNYQLSLQEDNEDAISIASPQQQQQQQEEEEQILFNFNDLAYEIIVYIFKFLSPFDLRLLSSVCGLWSVLSADDSLWEEKCLSQWAWMKDICHEKNANIKYKGCSWKQFYHRWCTDYLKEASWYNYNLTRDEANVKLKNMSKGTFVIRNSSKPNNLVISYNLHTKPNHLLLYDMGPHVGVFLSDDVGRIYPTVAGLIKEKKKFLKRPISTCAHFDLKLKRKRDYIVGILNCFQNNDQLSSTTTASTTTVIDEHTQLQQQQQHQQLLTLMQDKCILHLACKWGFLDLVQTIVSKGVNVNLATPKDGKTPLHCALNFIHGEPNTNDRLNLLLYLLSDGCGSQVNLLDHKGRSAIHIAVKQHQIDSAKMVEILLNNGADVTVADHRGLYPLHIATKENNLSIVKLLLKHPKINVNCEIEPTVLSKMEDNYGDSALHIASQSSMLPIVKELSETSGININQLDNKNRTALHRSVLRNQDWIGMSRFGKPSQTFFSHQVVEQLFKKSIDPTMLDCHNRSALHLSIEKGHLQSTKFLAQKVKQLQQQQPQSSSSSSSSTLGEGTFLDNIKNDNIPIPPPTPPVVRIHFNDQNSSSSRSLNMTTEIMNNDDDDDDDDESSNLDNNLEEEEDVFSIDSLIECIEIGRRSQDVQKAYEDLSYAILCGFKEITLAQLDHTISNHYKNILTNILTIFSRSSDNNQPSSILYFRQIENVEYKKVLLFVPFTNGKVKQLYKLIAKRFKLNRNNFLICTEDSFVIPPNEDISIIKDGSHIYVSDKDDLLKSMLDEVQETVETTDNDDNKQISLTKRKRSKKQHQKKEKKSSSSANTRKALKNKKKKQDSSSDDEKSYASDTTSDSDSESESKVSSSDSSDSSSSSSSSDSTDNEMKDVSRSDSSSGEEKPKKKKKLIEQPPQPLPQMEKEKPEEIVARLTVATANKPTPTTTSSITNSYGLRGNQMLKKQAEKDVYTNNSYFMKYQDYYEKDQTKETVTKDYSKYPKLEFLPSVGDTIAFKKHVFVDFNLKKSGYLEGIVENVLNEKALSIKLINYIDEAESLSHEIFTDDGLLELETHHLIEPVIIKQVDPSKTKDTEKKPLLLAAVSSTHTTPSTPQQQKNDRFKDFQFISPDLPLRQQLVDQDSSVSSQNSSTLPAGEKRRRKRAGVGGGGGGTLISKLVQTLRKENKNESNTTTNNENTNNNNNQE</sequence>
<dbReference type="SUPFAM" id="SSF81383">
    <property type="entry name" value="F-box domain"/>
    <property type="match status" value="1"/>
</dbReference>
<feature type="region of interest" description="Disordered" evidence="6">
    <location>
        <begin position="1"/>
        <end position="48"/>
    </location>
</feature>
<feature type="region of interest" description="Disordered" evidence="6">
    <location>
        <begin position="939"/>
        <end position="1070"/>
    </location>
</feature>
<feature type="compositionally biased region" description="Basic and acidic residues" evidence="6">
    <location>
        <begin position="1032"/>
        <end position="1049"/>
    </location>
</feature>
<dbReference type="EMBL" id="GL883025">
    <property type="protein sequence ID" value="EGG16089.1"/>
    <property type="molecule type" value="Genomic_DNA"/>
</dbReference>
<feature type="domain" description="SH2" evidence="7">
    <location>
        <begin position="276"/>
        <end position="351"/>
    </location>
</feature>
<dbReference type="GO" id="GO:0004540">
    <property type="term" value="F:RNA nuclease activity"/>
    <property type="evidence" value="ECO:0007669"/>
    <property type="project" value="TreeGrafter"/>
</dbReference>
<dbReference type="RefSeq" id="XP_004352414.1">
    <property type="nucleotide sequence ID" value="XM_004352362.1"/>
</dbReference>
<feature type="compositionally biased region" description="Low complexity" evidence="6">
    <location>
        <begin position="1332"/>
        <end position="1349"/>
    </location>
</feature>
<dbReference type="SMART" id="SM00252">
    <property type="entry name" value="SH2"/>
    <property type="match status" value="1"/>
</dbReference>
<dbReference type="Proteomes" id="UP000007797">
    <property type="component" value="Unassembled WGS sequence"/>
</dbReference>
<feature type="compositionally biased region" description="Low complexity" evidence="6">
    <location>
        <begin position="1282"/>
        <end position="1294"/>
    </location>
</feature>
<name>F4Q8I9_CACFS</name>
<evidence type="ECO:0000256" key="3">
    <source>
        <dbReference type="PROSITE-ProRule" id="PRU00023"/>
    </source>
</evidence>
<dbReference type="InterPro" id="IPR031722">
    <property type="entry name" value="Coilin_N"/>
</dbReference>
<dbReference type="GO" id="GO:0003723">
    <property type="term" value="F:RNA binding"/>
    <property type="evidence" value="ECO:0007669"/>
    <property type="project" value="TreeGrafter"/>
</dbReference>
<dbReference type="InterPro" id="IPR036860">
    <property type="entry name" value="SH2_dom_sf"/>
</dbReference>
<gene>
    <name evidence="9" type="ORF">DFA_09761</name>
</gene>
<dbReference type="Pfam" id="PF00017">
    <property type="entry name" value="SH2"/>
    <property type="match status" value="1"/>
</dbReference>
<dbReference type="Gene3D" id="1.20.1280.50">
    <property type="match status" value="1"/>
</dbReference>
<evidence type="ECO:0000259" key="7">
    <source>
        <dbReference type="PROSITE" id="PS50001"/>
    </source>
</evidence>
<dbReference type="PROSITE" id="PS50181">
    <property type="entry name" value="FBOX"/>
    <property type="match status" value="1"/>
</dbReference>
<dbReference type="SUPFAM" id="SSF48403">
    <property type="entry name" value="Ankyrin repeat"/>
    <property type="match status" value="1"/>
</dbReference>
<dbReference type="PROSITE" id="PS50297">
    <property type="entry name" value="ANK_REP_REGION"/>
    <property type="match status" value="2"/>
</dbReference>
<dbReference type="GeneID" id="14867838"/>
<evidence type="ECO:0000256" key="5">
    <source>
        <dbReference type="SAM" id="Coils"/>
    </source>
</evidence>
<evidence type="ECO:0000256" key="6">
    <source>
        <dbReference type="SAM" id="MobiDB-lite"/>
    </source>
</evidence>
<dbReference type="OrthoDB" id="20872at2759"/>
<feature type="region of interest" description="Disordered" evidence="6">
    <location>
        <begin position="687"/>
        <end position="773"/>
    </location>
</feature>
<feature type="repeat" description="ANK" evidence="3">
    <location>
        <begin position="423"/>
        <end position="455"/>
    </location>
</feature>
<dbReference type="InterPro" id="IPR002110">
    <property type="entry name" value="Ankyrin_rpt"/>
</dbReference>
<evidence type="ECO:0000256" key="4">
    <source>
        <dbReference type="PROSITE-ProRule" id="PRU00191"/>
    </source>
</evidence>
<feature type="compositionally biased region" description="Low complexity" evidence="6">
    <location>
        <begin position="690"/>
        <end position="705"/>
    </location>
</feature>
<dbReference type="KEGG" id="dfa:DFA_09761"/>
<dbReference type="PROSITE" id="PS50001">
    <property type="entry name" value="SH2"/>
    <property type="match status" value="1"/>
</dbReference>
<feature type="compositionally biased region" description="Basic residues" evidence="6">
    <location>
        <begin position="953"/>
        <end position="967"/>
    </location>
</feature>
<dbReference type="InterPro" id="IPR036770">
    <property type="entry name" value="Ankyrin_rpt-contain_sf"/>
</dbReference>
<feature type="repeat" description="ANK" evidence="3">
    <location>
        <begin position="536"/>
        <end position="559"/>
    </location>
</feature>
<dbReference type="InterPro" id="IPR001810">
    <property type="entry name" value="F-box_dom"/>
</dbReference>
<dbReference type="STRING" id="1054147.F4Q8I9"/>
<dbReference type="Gene3D" id="3.30.505.10">
    <property type="entry name" value="SH2 domain"/>
    <property type="match status" value="1"/>
</dbReference>
<evidence type="ECO:0000313" key="10">
    <source>
        <dbReference type="Proteomes" id="UP000007797"/>
    </source>
</evidence>
<keyword evidence="5" id="KW-0175">Coiled coil</keyword>
<feature type="compositionally biased region" description="Low complexity" evidence="6">
    <location>
        <begin position="1011"/>
        <end position="1029"/>
    </location>
</feature>
<keyword evidence="2 3" id="KW-0040">ANK repeat</keyword>